<keyword evidence="7" id="KW-0519">Myristate</keyword>
<keyword evidence="4" id="KW-0723">Serine/threonine-protein kinase</keyword>
<feature type="domain" description="EF-hand" evidence="22">
    <location>
        <begin position="469"/>
        <end position="500"/>
    </location>
</feature>
<feature type="region of interest" description="Disordered" evidence="20">
    <location>
        <begin position="1"/>
        <end position="69"/>
    </location>
</feature>
<evidence type="ECO:0000256" key="7">
    <source>
        <dbReference type="ARBA" id="ARBA00022707"/>
    </source>
</evidence>
<feature type="compositionally biased region" description="Low complexity" evidence="20">
    <location>
        <begin position="1"/>
        <end position="28"/>
    </location>
</feature>
<evidence type="ECO:0000256" key="19">
    <source>
        <dbReference type="PROSITE-ProRule" id="PRU10141"/>
    </source>
</evidence>
<dbReference type="OrthoDB" id="40902at2759"/>
<name>A0A199UZ05_ANACO</name>
<evidence type="ECO:0000256" key="10">
    <source>
        <dbReference type="ARBA" id="ARBA00022741"/>
    </source>
</evidence>
<dbReference type="GO" id="GO:0004674">
    <property type="term" value="F:protein serine/threonine kinase activity"/>
    <property type="evidence" value="ECO:0007669"/>
    <property type="project" value="UniProtKB-KW"/>
</dbReference>
<keyword evidence="6" id="KW-0808">Transferase</keyword>
<dbReference type="FunFam" id="1.10.238.10:FF:000158">
    <property type="entry name" value="Calcium-dependent protein kinase 28"/>
    <property type="match status" value="1"/>
</dbReference>
<dbReference type="InterPro" id="IPR011009">
    <property type="entry name" value="Kinase-like_dom_sf"/>
</dbReference>
<keyword evidence="15" id="KW-0449">Lipoprotein</keyword>
<evidence type="ECO:0000313" key="24">
    <source>
        <dbReference type="Proteomes" id="UP000092600"/>
    </source>
</evidence>
<keyword evidence="9" id="KW-0677">Repeat</keyword>
<dbReference type="Gene3D" id="1.10.238.10">
    <property type="entry name" value="EF-hand"/>
    <property type="match status" value="2"/>
</dbReference>
<gene>
    <name evidence="26" type="primary">LOC109712942</name>
    <name evidence="23" type="ORF">ACMD2_24585</name>
</gene>
<evidence type="ECO:0000256" key="11">
    <source>
        <dbReference type="ARBA" id="ARBA00022777"/>
    </source>
</evidence>
<dbReference type="CDD" id="cd00051">
    <property type="entry name" value="EFh"/>
    <property type="match status" value="1"/>
</dbReference>
<evidence type="ECO:0000256" key="16">
    <source>
        <dbReference type="ARBA" id="ARBA00024334"/>
    </source>
</evidence>
<dbReference type="SMART" id="SM00054">
    <property type="entry name" value="EFh"/>
    <property type="match status" value="4"/>
</dbReference>
<comment type="catalytic activity">
    <reaction evidence="17">
        <text>L-threonyl-[protein] + ATP = O-phospho-L-threonyl-[protein] + ADP + H(+)</text>
        <dbReference type="Rhea" id="RHEA:46608"/>
        <dbReference type="Rhea" id="RHEA-COMP:11060"/>
        <dbReference type="Rhea" id="RHEA-COMP:11605"/>
        <dbReference type="ChEBI" id="CHEBI:15378"/>
        <dbReference type="ChEBI" id="CHEBI:30013"/>
        <dbReference type="ChEBI" id="CHEBI:30616"/>
        <dbReference type="ChEBI" id="CHEBI:61977"/>
        <dbReference type="ChEBI" id="CHEBI:456216"/>
        <dbReference type="EC" id="2.7.11.1"/>
    </reaction>
</comment>
<evidence type="ECO:0000256" key="5">
    <source>
        <dbReference type="ARBA" id="ARBA00022553"/>
    </source>
</evidence>
<dbReference type="InterPro" id="IPR050205">
    <property type="entry name" value="CDPK_Ser/Thr_kinases"/>
</dbReference>
<dbReference type="FunFam" id="3.30.200.20:FF:000101">
    <property type="entry name" value="CDPK-related kinase 1"/>
    <property type="match status" value="1"/>
</dbReference>
<evidence type="ECO:0000256" key="9">
    <source>
        <dbReference type="ARBA" id="ARBA00022737"/>
    </source>
</evidence>
<dbReference type="InterPro" id="IPR002048">
    <property type="entry name" value="EF_hand_dom"/>
</dbReference>
<dbReference type="InterPro" id="IPR017441">
    <property type="entry name" value="Protein_kinase_ATP_BS"/>
</dbReference>
<dbReference type="AlphaFoldDB" id="A0A199UZ05"/>
<evidence type="ECO:0000256" key="14">
    <source>
        <dbReference type="ARBA" id="ARBA00023136"/>
    </source>
</evidence>
<keyword evidence="25" id="KW-1185">Reference proteome</keyword>
<keyword evidence="12" id="KW-0106">Calcium</keyword>
<evidence type="ECO:0000313" key="26">
    <source>
        <dbReference type="RefSeq" id="XP_020092356.1"/>
    </source>
</evidence>
<feature type="domain" description="EF-hand" evidence="22">
    <location>
        <begin position="503"/>
        <end position="530"/>
    </location>
</feature>
<feature type="domain" description="EF-hand" evidence="22">
    <location>
        <begin position="386"/>
        <end position="421"/>
    </location>
</feature>
<dbReference type="Gene3D" id="3.30.200.20">
    <property type="entry name" value="Phosphorylase Kinase, domain 1"/>
    <property type="match status" value="1"/>
</dbReference>
<evidence type="ECO:0000313" key="23">
    <source>
        <dbReference type="EMBL" id="OAY69870.1"/>
    </source>
</evidence>
<keyword evidence="13 19" id="KW-0067">ATP-binding</keyword>
<evidence type="ECO:0000256" key="12">
    <source>
        <dbReference type="ARBA" id="ARBA00022837"/>
    </source>
</evidence>
<evidence type="ECO:0000256" key="15">
    <source>
        <dbReference type="ARBA" id="ARBA00023288"/>
    </source>
</evidence>
<dbReference type="PROSITE" id="PS00108">
    <property type="entry name" value="PROTEIN_KINASE_ST"/>
    <property type="match status" value="1"/>
</dbReference>
<evidence type="ECO:0000256" key="20">
    <source>
        <dbReference type="SAM" id="MobiDB-lite"/>
    </source>
</evidence>
<evidence type="ECO:0000313" key="25">
    <source>
        <dbReference type="Proteomes" id="UP000515123"/>
    </source>
</evidence>
<evidence type="ECO:0000256" key="4">
    <source>
        <dbReference type="ARBA" id="ARBA00022527"/>
    </source>
</evidence>
<dbReference type="EMBL" id="LSRQ01004198">
    <property type="protein sequence ID" value="OAY69870.1"/>
    <property type="molecule type" value="Genomic_DNA"/>
</dbReference>
<reference evidence="23 24" key="1">
    <citation type="journal article" date="2016" name="DNA Res.">
        <title>The draft genome of MD-2 pineapple using hybrid error correction of long reads.</title>
        <authorList>
            <person name="Redwan R.M."/>
            <person name="Saidin A."/>
            <person name="Kumar S.V."/>
        </authorList>
    </citation>
    <scope>NUCLEOTIDE SEQUENCE [LARGE SCALE GENOMIC DNA]</scope>
    <source>
        <strain evidence="24">cv. MD2</strain>
        <tissue evidence="23">Leaf</tissue>
    </source>
</reference>
<dbReference type="InterPro" id="IPR008271">
    <property type="entry name" value="Ser/Thr_kinase_AS"/>
</dbReference>
<evidence type="ECO:0000256" key="8">
    <source>
        <dbReference type="ARBA" id="ARBA00022723"/>
    </source>
</evidence>
<dbReference type="RefSeq" id="XP_020092356.1">
    <property type="nucleotide sequence ID" value="XM_020236767.1"/>
</dbReference>
<dbReference type="SUPFAM" id="SSF56112">
    <property type="entry name" value="Protein kinase-like (PK-like)"/>
    <property type="match status" value="1"/>
</dbReference>
<feature type="compositionally biased region" description="Basic and acidic residues" evidence="20">
    <location>
        <begin position="38"/>
        <end position="55"/>
    </location>
</feature>
<evidence type="ECO:0000259" key="22">
    <source>
        <dbReference type="PROSITE" id="PS50222"/>
    </source>
</evidence>
<evidence type="ECO:0000256" key="6">
    <source>
        <dbReference type="ARBA" id="ARBA00022679"/>
    </source>
</evidence>
<dbReference type="InterPro" id="IPR000719">
    <property type="entry name" value="Prot_kinase_dom"/>
</dbReference>
<dbReference type="Proteomes" id="UP000092600">
    <property type="component" value="Unassembled WGS sequence"/>
</dbReference>
<keyword evidence="8" id="KW-0479">Metal-binding</keyword>
<keyword evidence="10 19" id="KW-0547">Nucleotide-binding</keyword>
<comment type="catalytic activity">
    <reaction evidence="18">
        <text>L-seryl-[protein] + ATP = O-phospho-L-seryl-[protein] + ADP + H(+)</text>
        <dbReference type="Rhea" id="RHEA:17989"/>
        <dbReference type="Rhea" id="RHEA-COMP:9863"/>
        <dbReference type="Rhea" id="RHEA-COMP:11604"/>
        <dbReference type="ChEBI" id="CHEBI:15378"/>
        <dbReference type="ChEBI" id="CHEBI:29999"/>
        <dbReference type="ChEBI" id="CHEBI:30616"/>
        <dbReference type="ChEBI" id="CHEBI:83421"/>
        <dbReference type="ChEBI" id="CHEBI:456216"/>
        <dbReference type="EC" id="2.7.11.1"/>
    </reaction>
</comment>
<dbReference type="Gene3D" id="1.10.510.10">
    <property type="entry name" value="Transferase(Phosphotransferase) domain 1"/>
    <property type="match status" value="1"/>
</dbReference>
<reference evidence="26" key="2">
    <citation type="submission" date="2025-04" db="UniProtKB">
        <authorList>
            <consortium name="RefSeq"/>
        </authorList>
    </citation>
    <scope>IDENTIFICATION</scope>
    <source>
        <tissue evidence="26">Leaf</tissue>
    </source>
</reference>
<dbReference type="PANTHER" id="PTHR24349">
    <property type="entry name" value="SERINE/THREONINE-PROTEIN KINASE"/>
    <property type="match status" value="1"/>
</dbReference>
<keyword evidence="14" id="KW-0472">Membrane</keyword>
<keyword evidence="3" id="KW-1003">Cell membrane</keyword>
<dbReference type="PROSITE" id="PS00107">
    <property type="entry name" value="PROTEIN_KINASE_ATP"/>
    <property type="match status" value="1"/>
</dbReference>
<evidence type="ECO:0000259" key="21">
    <source>
        <dbReference type="PROSITE" id="PS50011"/>
    </source>
</evidence>
<evidence type="ECO:0000256" key="17">
    <source>
        <dbReference type="ARBA" id="ARBA00047899"/>
    </source>
</evidence>
<evidence type="ECO:0000256" key="3">
    <source>
        <dbReference type="ARBA" id="ARBA00022475"/>
    </source>
</evidence>
<dbReference type="GO" id="GO:0005524">
    <property type="term" value="F:ATP binding"/>
    <property type="evidence" value="ECO:0007669"/>
    <property type="project" value="UniProtKB-UniRule"/>
</dbReference>
<accession>A0A199UZ05</accession>
<evidence type="ECO:0000256" key="18">
    <source>
        <dbReference type="ARBA" id="ARBA00048679"/>
    </source>
</evidence>
<comment type="similarity">
    <text evidence="16">Belongs to the protein kinase superfamily. Ser/Thr protein kinase family. CDPK subfamily.</text>
</comment>
<dbReference type="SUPFAM" id="SSF47473">
    <property type="entry name" value="EF-hand"/>
    <property type="match status" value="1"/>
</dbReference>
<dbReference type="CDD" id="cd05117">
    <property type="entry name" value="STKc_CAMK"/>
    <property type="match status" value="1"/>
</dbReference>
<protein>
    <recommendedName>
        <fullName evidence="2">non-specific serine/threonine protein kinase</fullName>
        <ecNumber evidence="2">2.7.11.1</ecNumber>
    </recommendedName>
</protein>
<keyword evidence="11 23" id="KW-0418">Kinase</keyword>
<feature type="domain" description="EF-hand" evidence="22">
    <location>
        <begin position="423"/>
        <end position="458"/>
    </location>
</feature>
<keyword evidence="5" id="KW-0597">Phosphoprotein</keyword>
<dbReference type="SMART" id="SM00220">
    <property type="entry name" value="S_TKc"/>
    <property type="match status" value="1"/>
</dbReference>
<organism evidence="23 24">
    <name type="scientific">Ananas comosus</name>
    <name type="common">Pineapple</name>
    <name type="synonym">Ananas ananas</name>
    <dbReference type="NCBI Taxonomy" id="4615"/>
    <lineage>
        <taxon>Eukaryota</taxon>
        <taxon>Viridiplantae</taxon>
        <taxon>Streptophyta</taxon>
        <taxon>Embryophyta</taxon>
        <taxon>Tracheophyta</taxon>
        <taxon>Spermatophyta</taxon>
        <taxon>Magnoliopsida</taxon>
        <taxon>Liliopsida</taxon>
        <taxon>Poales</taxon>
        <taxon>Bromeliaceae</taxon>
        <taxon>Bromelioideae</taxon>
        <taxon>Ananas</taxon>
    </lineage>
</organism>
<evidence type="ECO:0000256" key="13">
    <source>
        <dbReference type="ARBA" id="ARBA00022840"/>
    </source>
</evidence>
<dbReference type="FunFam" id="1.10.510.10:FF:000225">
    <property type="entry name" value="calcium-dependent protein kinase 28-like"/>
    <property type="match status" value="1"/>
</dbReference>
<dbReference type="EC" id="2.7.11.1" evidence="2"/>
<proteinExistence type="inferred from homology"/>
<dbReference type="Proteomes" id="UP000515123">
    <property type="component" value="Linkage group 7"/>
</dbReference>
<sequence length="544" mass="61376">MGSCFSVATKVSGSTSSGSSHVSSTSSGAHRVPAPPPKPRERSEHPEEKPYEREKGHRKRPSGPLPCGKRTEFGYAKDFDARYSIGKLLGHGQFGYTFVATDNSNGERVAVKRIDKNKMVLPIAVEDVKREVKILQALKDHENVVHFHNAYEDDSYVYIVMELCEGGELLDRILAKKDSRYSEKDAAIVVRQMLKVAAECHLHGLVHRDMKPENFLFKSTKEDSPLKATDFGLSDFIQPGKMFRDIVGSAYYVAPEVLKRRSGPESDVWSIGVITYILLCGRRPFWDKTEDGIFKEVLRNKPDFRKKPWPTISASAKDFIIKLLVKNPRARLTAAQALSHPWVREGGDASEIPVDISVLSNMREFVMYSRMKQFALRALASTLDEEELSDLKDQFDAIDVDKNGSISLEEMRHALAKDLPWRLRGPRVLEILQAIDSNTDGLVDFKEFVTATLHVHQMAEHDSEKWHLRCQAAFDKFDLDGDGYITPEELRLHTGLKGSIEPLLEEADIDKDGKISLYEFRKLLRTASMSNLPSPTGVRNPHQL</sequence>
<dbReference type="PROSITE" id="PS50222">
    <property type="entry name" value="EF_HAND_2"/>
    <property type="match status" value="4"/>
</dbReference>
<dbReference type="STRING" id="4615.A0A199UZ05"/>
<feature type="domain" description="Protein kinase" evidence="21">
    <location>
        <begin position="83"/>
        <end position="343"/>
    </location>
</feature>
<dbReference type="Pfam" id="PF00069">
    <property type="entry name" value="Pkinase"/>
    <property type="match status" value="1"/>
</dbReference>
<dbReference type="PROSITE" id="PS00018">
    <property type="entry name" value="EF_HAND_1"/>
    <property type="match status" value="4"/>
</dbReference>
<feature type="binding site" evidence="19">
    <location>
        <position position="112"/>
    </location>
    <ligand>
        <name>ATP</name>
        <dbReference type="ChEBI" id="CHEBI:30616"/>
    </ligand>
</feature>
<dbReference type="Pfam" id="PF13499">
    <property type="entry name" value="EF-hand_7"/>
    <property type="match status" value="2"/>
</dbReference>
<dbReference type="GO" id="GO:0005886">
    <property type="term" value="C:plasma membrane"/>
    <property type="evidence" value="ECO:0007669"/>
    <property type="project" value="UniProtKB-SubCell"/>
</dbReference>
<dbReference type="PROSITE" id="PS50011">
    <property type="entry name" value="PROTEIN_KINASE_DOM"/>
    <property type="match status" value="1"/>
</dbReference>
<dbReference type="GeneID" id="109712942"/>
<dbReference type="GO" id="GO:0005509">
    <property type="term" value="F:calcium ion binding"/>
    <property type="evidence" value="ECO:0007669"/>
    <property type="project" value="InterPro"/>
</dbReference>
<dbReference type="InterPro" id="IPR018247">
    <property type="entry name" value="EF_Hand_1_Ca_BS"/>
</dbReference>
<evidence type="ECO:0000256" key="1">
    <source>
        <dbReference type="ARBA" id="ARBA00004193"/>
    </source>
</evidence>
<evidence type="ECO:0000256" key="2">
    <source>
        <dbReference type="ARBA" id="ARBA00012513"/>
    </source>
</evidence>
<comment type="subcellular location">
    <subcellularLocation>
        <location evidence="1">Cell membrane</location>
        <topology evidence="1">Lipid-anchor</topology>
    </subcellularLocation>
</comment>
<dbReference type="InterPro" id="IPR011992">
    <property type="entry name" value="EF-hand-dom_pair"/>
</dbReference>